<evidence type="ECO:0000256" key="5">
    <source>
        <dbReference type="ARBA" id="ARBA00022679"/>
    </source>
</evidence>
<evidence type="ECO:0000259" key="9">
    <source>
        <dbReference type="PROSITE" id="PS50011"/>
    </source>
</evidence>
<evidence type="ECO:0000313" key="11">
    <source>
        <dbReference type="Proteomes" id="UP000276991"/>
    </source>
</evidence>
<keyword evidence="7" id="KW-0119">Carbohydrate metabolism</keyword>
<dbReference type="SMART" id="SM00220">
    <property type="entry name" value="S_TKc"/>
    <property type="match status" value="1"/>
</dbReference>
<dbReference type="EC" id="2.7.11.19" evidence="2"/>
<organism evidence="10 11">
    <name type="scientific">Acanthocheilonema viteae</name>
    <name type="common">Filarial nematode worm</name>
    <name type="synonym">Dipetalonema viteae</name>
    <dbReference type="NCBI Taxonomy" id="6277"/>
    <lineage>
        <taxon>Eukaryota</taxon>
        <taxon>Metazoa</taxon>
        <taxon>Ecdysozoa</taxon>
        <taxon>Nematoda</taxon>
        <taxon>Chromadorea</taxon>
        <taxon>Rhabditida</taxon>
        <taxon>Spirurina</taxon>
        <taxon>Spiruromorpha</taxon>
        <taxon>Filarioidea</taxon>
        <taxon>Onchocercidae</taxon>
        <taxon>Acanthocheilonema</taxon>
    </lineage>
</organism>
<dbReference type="Proteomes" id="UP000276991">
    <property type="component" value="Unassembled WGS sequence"/>
</dbReference>
<dbReference type="InterPro" id="IPR000719">
    <property type="entry name" value="Prot_kinase_dom"/>
</dbReference>
<evidence type="ECO:0000256" key="7">
    <source>
        <dbReference type="ARBA" id="ARBA00023277"/>
    </source>
</evidence>
<dbReference type="GO" id="GO:0005977">
    <property type="term" value="P:glycogen metabolic process"/>
    <property type="evidence" value="ECO:0007669"/>
    <property type="project" value="UniProtKB-KW"/>
</dbReference>
<dbReference type="InterPro" id="IPR008271">
    <property type="entry name" value="Ser/Thr_kinase_AS"/>
</dbReference>
<comment type="subunit">
    <text evidence="8">Hexadecamer of 4 heterotetramers, each composed of alpha, beta, gamma, and delta subunits. Alpha (PHKA1 or PHKA2) and beta (PHKB) are regulatory subunits, gamma (PHKG1 or PHKG2) is the catalytic subunit, and delta is calmodulin.</text>
</comment>
<dbReference type="Gene3D" id="1.10.510.10">
    <property type="entry name" value="Transferase(Phosphotransferase) domain 1"/>
    <property type="match status" value="1"/>
</dbReference>
<dbReference type="OrthoDB" id="419455at2759"/>
<accession>A0A498SBC0</accession>
<keyword evidence="4" id="KW-0321">Glycogen metabolism</keyword>
<evidence type="ECO:0000256" key="2">
    <source>
        <dbReference type="ARBA" id="ARBA00012432"/>
    </source>
</evidence>
<dbReference type="GO" id="GO:0005524">
    <property type="term" value="F:ATP binding"/>
    <property type="evidence" value="ECO:0007669"/>
    <property type="project" value="InterPro"/>
</dbReference>
<dbReference type="PANTHER" id="PTHR24347">
    <property type="entry name" value="SERINE/THREONINE-PROTEIN KINASE"/>
    <property type="match status" value="1"/>
</dbReference>
<dbReference type="Pfam" id="PF00069">
    <property type="entry name" value="Pkinase"/>
    <property type="match status" value="1"/>
</dbReference>
<keyword evidence="6" id="KW-0418">Kinase</keyword>
<keyword evidence="3" id="KW-0723">Serine/threonine-protein kinase</keyword>
<dbReference type="SUPFAM" id="SSF56112">
    <property type="entry name" value="Protein kinase-like (PK-like)"/>
    <property type="match status" value="1"/>
</dbReference>
<evidence type="ECO:0000256" key="4">
    <source>
        <dbReference type="ARBA" id="ARBA00022600"/>
    </source>
</evidence>
<dbReference type="EMBL" id="UPTC01000600">
    <property type="protein sequence ID" value="VBB29398.1"/>
    <property type="molecule type" value="Genomic_DNA"/>
</dbReference>
<dbReference type="InterPro" id="IPR002291">
    <property type="entry name" value="Phosph_kin_gamma"/>
</dbReference>
<name>A0A498SBC0_ACAVI</name>
<evidence type="ECO:0000256" key="8">
    <source>
        <dbReference type="ARBA" id="ARBA00025890"/>
    </source>
</evidence>
<evidence type="ECO:0000256" key="3">
    <source>
        <dbReference type="ARBA" id="ARBA00022527"/>
    </source>
</evidence>
<evidence type="ECO:0000313" key="10">
    <source>
        <dbReference type="EMBL" id="VBB29398.1"/>
    </source>
</evidence>
<reference evidence="10 11" key="1">
    <citation type="submission" date="2018-08" db="EMBL/GenBank/DDBJ databases">
        <authorList>
            <person name="Laetsch R D."/>
            <person name="Stevens L."/>
            <person name="Kumar S."/>
            <person name="Blaxter L. M."/>
        </authorList>
    </citation>
    <scope>NUCLEOTIDE SEQUENCE [LARGE SCALE GENOMIC DNA]</scope>
</reference>
<dbReference type="InterPro" id="IPR011009">
    <property type="entry name" value="Kinase-like_dom_sf"/>
</dbReference>
<comment type="catalytic activity">
    <reaction evidence="1">
        <text>2 ATP + phosphorylase b = 2 ADP + phosphorylase a.</text>
        <dbReference type="EC" id="2.7.11.19"/>
    </reaction>
</comment>
<evidence type="ECO:0000256" key="6">
    <source>
        <dbReference type="ARBA" id="ARBA00022777"/>
    </source>
</evidence>
<dbReference type="FunFam" id="3.30.200.20:FF:000138">
    <property type="entry name" value="Phosphorylase b kinase gamma catalytic chain, liver/testis"/>
    <property type="match status" value="1"/>
</dbReference>
<keyword evidence="11" id="KW-1185">Reference proteome</keyword>
<evidence type="ECO:0000256" key="1">
    <source>
        <dbReference type="ARBA" id="ARBA00001674"/>
    </source>
</evidence>
<protein>
    <recommendedName>
        <fullName evidence="2">phosphorylase kinase</fullName>
        <ecNumber evidence="2">2.7.11.19</ecNumber>
    </recommendedName>
</protein>
<dbReference type="GO" id="GO:0005964">
    <property type="term" value="C:phosphorylase kinase complex"/>
    <property type="evidence" value="ECO:0007669"/>
    <property type="project" value="InterPro"/>
</dbReference>
<gene>
    <name evidence="10" type="ORF">NAV_LOCUS4201</name>
</gene>
<dbReference type="Gene3D" id="3.30.200.20">
    <property type="entry name" value="Phosphorylase Kinase, domain 1"/>
    <property type="match status" value="1"/>
</dbReference>
<dbReference type="AlphaFoldDB" id="A0A498SBC0"/>
<dbReference type="PRINTS" id="PR01049">
    <property type="entry name" value="PHOSPHBKNASE"/>
</dbReference>
<feature type="domain" description="Protein kinase" evidence="9">
    <location>
        <begin position="34"/>
        <end position="313"/>
    </location>
</feature>
<dbReference type="STRING" id="6277.A0A498SBC0"/>
<dbReference type="GO" id="GO:0004689">
    <property type="term" value="F:phosphorylase kinase activity"/>
    <property type="evidence" value="ECO:0007669"/>
    <property type="project" value="UniProtKB-EC"/>
</dbReference>
<dbReference type="GO" id="GO:0005516">
    <property type="term" value="F:calmodulin binding"/>
    <property type="evidence" value="ECO:0007669"/>
    <property type="project" value="InterPro"/>
</dbReference>
<dbReference type="PROSITE" id="PS50011">
    <property type="entry name" value="PROTEIN_KINASE_DOM"/>
    <property type="match status" value="1"/>
</dbReference>
<sequence length="460" mass="53959">MTDYVDLDDDLDTGDETDQSEALETSASDFYKAFEVKDILGYGLASTVRLCIEKGTGLEFAVKIVDISTERQSEAEARRLYNETISEVNLLRKLSDHPSIINIHDFYETPAFLFAVFEMAPKGELFDVLNKSVTVSEKKARRLMQQLFDGVAYMHDKNIVHRDIKLENILCIDDERIVISDFGFATQLQPGQKLKELLGTPGYLAPEMLKCQMYEDEDGYSVEVDDWALGREIDRVNFDLIESFYYLRLAGCAPFYHRRQLMMLRMIQEAKYEFRADQWSQITSDAKDLISHLLVVDIHQRLTAAQCLHHPWMKTAAVTLKKSVLQQQLIVEKRDYKKLWKYGITMARFFVRLTNIKVLKLLIDHDILRERPFRDRDIRRESEAVVFEVYGHWVNRDFYYSRDMLFANKPKPKYRKVEIEILIRYSVEGLQLCVVKCWSFDYEIRVEPYSNVTGRSRRTM</sequence>
<keyword evidence="5" id="KW-0808">Transferase</keyword>
<proteinExistence type="predicted"/>
<dbReference type="PROSITE" id="PS00108">
    <property type="entry name" value="PROTEIN_KINASE_ST"/>
    <property type="match status" value="1"/>
</dbReference>